<feature type="domain" description="SHSP" evidence="4">
    <location>
        <begin position="83"/>
        <end position="195"/>
    </location>
</feature>
<dbReference type="InterPro" id="IPR008978">
    <property type="entry name" value="HSP20-like_chaperone"/>
</dbReference>
<evidence type="ECO:0000313" key="6">
    <source>
        <dbReference type="RefSeq" id="XP_034104583.1"/>
    </source>
</evidence>
<dbReference type="Gene3D" id="2.60.40.790">
    <property type="match status" value="1"/>
</dbReference>
<dbReference type="OrthoDB" id="1431247at2759"/>
<dbReference type="InterPro" id="IPR002068">
    <property type="entry name" value="A-crystallin/Hsp20_dom"/>
</dbReference>
<evidence type="ECO:0000256" key="2">
    <source>
        <dbReference type="PROSITE-ProRule" id="PRU00285"/>
    </source>
</evidence>
<evidence type="ECO:0000256" key="3">
    <source>
        <dbReference type="RuleBase" id="RU003616"/>
    </source>
</evidence>
<keyword evidence="1 6" id="KW-0346">Stress response</keyword>
<name>A0A6P8WYR7_DROAB</name>
<dbReference type="PROSITE" id="PS01031">
    <property type="entry name" value="SHSP"/>
    <property type="match status" value="1"/>
</dbReference>
<accession>A0A6P8WYR7</accession>
<dbReference type="Proteomes" id="UP000515160">
    <property type="component" value="Chromosome 3"/>
</dbReference>
<comment type="similarity">
    <text evidence="2 3">Belongs to the small heat shock protein (HSP20) family.</text>
</comment>
<dbReference type="CDD" id="cd06526">
    <property type="entry name" value="metazoan_ACD"/>
    <property type="match status" value="1"/>
</dbReference>
<dbReference type="SUPFAM" id="SSF49764">
    <property type="entry name" value="HSP20-like chaperones"/>
    <property type="match status" value="1"/>
</dbReference>
<dbReference type="GO" id="GO:0051082">
    <property type="term" value="F:unfolded protein binding"/>
    <property type="evidence" value="ECO:0007669"/>
    <property type="project" value="TreeGrafter"/>
</dbReference>
<dbReference type="GO" id="GO:0005737">
    <property type="term" value="C:cytoplasm"/>
    <property type="evidence" value="ECO:0007669"/>
    <property type="project" value="TreeGrafter"/>
</dbReference>
<keyword evidence="5" id="KW-1185">Reference proteome</keyword>
<dbReference type="InterPro" id="IPR001436">
    <property type="entry name" value="Alpha-crystallin/sHSP_animal"/>
</dbReference>
<dbReference type="PANTHER" id="PTHR45640">
    <property type="entry name" value="HEAT SHOCK PROTEIN HSP-12.2-RELATED"/>
    <property type="match status" value="1"/>
</dbReference>
<proteinExistence type="inferred from homology"/>
<dbReference type="GO" id="GO:0042026">
    <property type="term" value="P:protein refolding"/>
    <property type="evidence" value="ECO:0007669"/>
    <property type="project" value="TreeGrafter"/>
</dbReference>
<dbReference type="GeneID" id="117568218"/>
<evidence type="ECO:0000313" key="5">
    <source>
        <dbReference type="Proteomes" id="UP000515160"/>
    </source>
</evidence>
<organism evidence="5 6">
    <name type="scientific">Drosophila albomicans</name>
    <name type="common">Fruit fly</name>
    <dbReference type="NCBI Taxonomy" id="7291"/>
    <lineage>
        <taxon>Eukaryota</taxon>
        <taxon>Metazoa</taxon>
        <taxon>Ecdysozoa</taxon>
        <taxon>Arthropoda</taxon>
        <taxon>Hexapoda</taxon>
        <taxon>Insecta</taxon>
        <taxon>Pterygota</taxon>
        <taxon>Neoptera</taxon>
        <taxon>Endopterygota</taxon>
        <taxon>Diptera</taxon>
        <taxon>Brachycera</taxon>
        <taxon>Muscomorpha</taxon>
        <taxon>Ephydroidea</taxon>
        <taxon>Drosophilidae</taxon>
        <taxon>Drosophila</taxon>
    </lineage>
</organism>
<evidence type="ECO:0000259" key="4">
    <source>
        <dbReference type="PROSITE" id="PS01031"/>
    </source>
</evidence>
<sequence length="203" mass="23923">MALVRSSSYRDLARELDRPRPLYQPPYDLYPYLWDDPRSWWPNTTVPSALSSRDYLRPLDELVSRRVRNQLIQSSPYEWAYPMRWDNYYAGERVHADEKGFRIDIDVRQFRPHEIVVKTNDDYVMVEGNHGKRNEGANGYVERHFVRKYLLPRGYNANEVISDISTDGILTIKAPPPPPAKYYSPSERLVRVHETGKLALPWK</sequence>
<dbReference type="Pfam" id="PF00011">
    <property type="entry name" value="HSP20"/>
    <property type="match status" value="1"/>
</dbReference>
<evidence type="ECO:0000256" key="1">
    <source>
        <dbReference type="ARBA" id="ARBA00023016"/>
    </source>
</evidence>
<gene>
    <name evidence="6" type="primary">LOC117568218</name>
</gene>
<dbReference type="RefSeq" id="XP_034104583.1">
    <property type="nucleotide sequence ID" value="XM_034248692.2"/>
</dbReference>
<dbReference type="GO" id="GO:0009408">
    <property type="term" value="P:response to heat"/>
    <property type="evidence" value="ECO:0007669"/>
    <property type="project" value="TreeGrafter"/>
</dbReference>
<dbReference type="GO" id="GO:0005634">
    <property type="term" value="C:nucleus"/>
    <property type="evidence" value="ECO:0007669"/>
    <property type="project" value="TreeGrafter"/>
</dbReference>
<dbReference type="PANTHER" id="PTHR45640:SF13">
    <property type="entry name" value="HEAT SHOCK PROTEIN 22-RELATED"/>
    <property type="match status" value="1"/>
</dbReference>
<protein>
    <submittedName>
        <fullName evidence="6">Heat shock protein 27</fullName>
    </submittedName>
</protein>
<dbReference type="AlphaFoldDB" id="A0A6P8WYR7"/>
<reference evidence="6" key="1">
    <citation type="submission" date="2025-08" db="UniProtKB">
        <authorList>
            <consortium name="RefSeq"/>
        </authorList>
    </citation>
    <scope>IDENTIFICATION</scope>
    <source>
        <strain evidence="6">15112-1751.03</strain>
        <tissue evidence="6">Whole Adult</tissue>
    </source>
</reference>